<evidence type="ECO:0000256" key="5">
    <source>
        <dbReference type="ARBA" id="ARBA00023040"/>
    </source>
</evidence>
<gene>
    <name evidence="12" type="ORF">CVLEPA_LOCUS2284</name>
</gene>
<evidence type="ECO:0000256" key="6">
    <source>
        <dbReference type="ARBA" id="ARBA00023136"/>
    </source>
</evidence>
<name>A0ABP0F2C4_CLALP</name>
<keyword evidence="8 9" id="KW-0807">Transducer</keyword>
<evidence type="ECO:0000256" key="3">
    <source>
        <dbReference type="ARBA" id="ARBA00022692"/>
    </source>
</evidence>
<protein>
    <recommendedName>
        <fullName evidence="11">G-protein coupled receptors family 1 profile domain-containing protein</fullName>
    </recommendedName>
</protein>
<dbReference type="PRINTS" id="PR00237">
    <property type="entry name" value="GPCRRHODOPSN"/>
</dbReference>
<keyword evidence="13" id="KW-1185">Reference proteome</keyword>
<feature type="transmembrane region" description="Helical" evidence="10">
    <location>
        <begin position="121"/>
        <end position="139"/>
    </location>
</feature>
<dbReference type="InterPro" id="IPR017452">
    <property type="entry name" value="GPCR_Rhodpsn_7TM"/>
</dbReference>
<evidence type="ECO:0000256" key="8">
    <source>
        <dbReference type="ARBA" id="ARBA00023224"/>
    </source>
</evidence>
<dbReference type="Proteomes" id="UP001642483">
    <property type="component" value="Unassembled WGS sequence"/>
</dbReference>
<feature type="transmembrane region" description="Helical" evidence="10">
    <location>
        <begin position="42"/>
        <end position="68"/>
    </location>
</feature>
<dbReference type="EMBL" id="CAWYQH010000001">
    <property type="protein sequence ID" value="CAK8672574.1"/>
    <property type="molecule type" value="Genomic_DNA"/>
</dbReference>
<dbReference type="InterPro" id="IPR000276">
    <property type="entry name" value="GPCR_Rhodpsn"/>
</dbReference>
<dbReference type="PANTHER" id="PTHR24229:SF112">
    <property type="entry name" value="CHEMOKINE-LIKE RECEPTOR 1"/>
    <property type="match status" value="1"/>
</dbReference>
<feature type="transmembrane region" description="Helical" evidence="10">
    <location>
        <begin position="348"/>
        <end position="370"/>
    </location>
</feature>
<evidence type="ECO:0000256" key="7">
    <source>
        <dbReference type="ARBA" id="ARBA00023170"/>
    </source>
</evidence>
<feature type="transmembrane region" description="Helical" evidence="10">
    <location>
        <begin position="390"/>
        <end position="416"/>
    </location>
</feature>
<evidence type="ECO:0000256" key="4">
    <source>
        <dbReference type="ARBA" id="ARBA00022989"/>
    </source>
</evidence>
<evidence type="ECO:0000313" key="13">
    <source>
        <dbReference type="Proteomes" id="UP001642483"/>
    </source>
</evidence>
<accession>A0ABP0F2C4</accession>
<keyword evidence="2" id="KW-1003">Cell membrane</keyword>
<keyword evidence="3 9" id="KW-0812">Transmembrane</keyword>
<comment type="similarity">
    <text evidence="9">Belongs to the G-protein coupled receptor 1 family.</text>
</comment>
<sequence length="481" mass="54724">MSNTTLHSELLSELQKTNCTTWDYLLSLEDVQVEPKNYRQQIVSAAFGFICIVGLLANAFLLISLLLGEKRGVTFRAPSTILIINLAVADTLLLLTLPFAIVHRLHESWPFGTFVCKLEESIKFLSYYASVFFITAMAVDRFSIVCHPVTYNRKRARKNLWIASASLWFISLVLVVPIMVFAQIDFHGYCNIEFPVDKNSSSLASLTFEDYESMPCLENLFEYFELDEYYDLDSLEETALQESLYQESLYSYDAYFSKCFQPPVQSLHIWLVCNFIIGFVIPFVIISVSYFKIVMLKASVVSTNYEVGQPSIDKTVGDDLASSEDERNARRESNKIVRKQMKAISSRARVIMGVLIPLLVFAFAICWLPYHTWHLAQIKGVNVDDMETCSLVQDITFCLAFFNSAINPILNSFFLFNFKERLQHSASWFKRLSGHRNLSVSSTDERLNAQGGNEQKNGDAVFATTTLDNTDLLDQSEVLDP</sequence>
<dbReference type="PANTHER" id="PTHR24229">
    <property type="entry name" value="NEUROPEPTIDES RECEPTOR"/>
    <property type="match status" value="1"/>
</dbReference>
<dbReference type="PROSITE" id="PS00237">
    <property type="entry name" value="G_PROTEIN_RECEP_F1_1"/>
    <property type="match status" value="1"/>
</dbReference>
<dbReference type="Gene3D" id="1.20.1070.10">
    <property type="entry name" value="Rhodopsin 7-helix transmembrane proteins"/>
    <property type="match status" value="1"/>
</dbReference>
<evidence type="ECO:0000259" key="11">
    <source>
        <dbReference type="PROSITE" id="PS50262"/>
    </source>
</evidence>
<keyword evidence="7 9" id="KW-0675">Receptor</keyword>
<keyword evidence="6 10" id="KW-0472">Membrane</keyword>
<feature type="domain" description="G-protein coupled receptors family 1 profile" evidence="11">
    <location>
        <begin position="57"/>
        <end position="411"/>
    </location>
</feature>
<dbReference type="SUPFAM" id="SSF81321">
    <property type="entry name" value="Family A G protein-coupled receptor-like"/>
    <property type="match status" value="1"/>
</dbReference>
<reference evidence="12 13" key="1">
    <citation type="submission" date="2024-02" db="EMBL/GenBank/DDBJ databases">
        <authorList>
            <person name="Daric V."/>
            <person name="Darras S."/>
        </authorList>
    </citation>
    <scope>NUCLEOTIDE SEQUENCE [LARGE SCALE GENOMIC DNA]</scope>
</reference>
<evidence type="ECO:0000256" key="9">
    <source>
        <dbReference type="RuleBase" id="RU000688"/>
    </source>
</evidence>
<keyword evidence="4 10" id="KW-1133">Transmembrane helix</keyword>
<keyword evidence="5 9" id="KW-0297">G-protein coupled receptor</keyword>
<evidence type="ECO:0000256" key="2">
    <source>
        <dbReference type="ARBA" id="ARBA00022475"/>
    </source>
</evidence>
<feature type="transmembrane region" description="Helical" evidence="10">
    <location>
        <begin position="160"/>
        <end position="184"/>
    </location>
</feature>
<feature type="transmembrane region" description="Helical" evidence="10">
    <location>
        <begin position="80"/>
        <end position="101"/>
    </location>
</feature>
<evidence type="ECO:0000256" key="1">
    <source>
        <dbReference type="ARBA" id="ARBA00004651"/>
    </source>
</evidence>
<evidence type="ECO:0000256" key="10">
    <source>
        <dbReference type="SAM" id="Phobius"/>
    </source>
</evidence>
<comment type="caution">
    <text evidence="12">The sequence shown here is derived from an EMBL/GenBank/DDBJ whole genome shotgun (WGS) entry which is preliminary data.</text>
</comment>
<feature type="transmembrane region" description="Helical" evidence="10">
    <location>
        <begin position="267"/>
        <end position="291"/>
    </location>
</feature>
<proteinExistence type="inferred from homology"/>
<dbReference type="Pfam" id="PF00001">
    <property type="entry name" value="7tm_1"/>
    <property type="match status" value="2"/>
</dbReference>
<evidence type="ECO:0000313" key="12">
    <source>
        <dbReference type="EMBL" id="CAK8672574.1"/>
    </source>
</evidence>
<comment type="subcellular location">
    <subcellularLocation>
        <location evidence="1">Cell membrane</location>
        <topology evidence="1">Multi-pass membrane protein</topology>
    </subcellularLocation>
</comment>
<dbReference type="PROSITE" id="PS50262">
    <property type="entry name" value="G_PROTEIN_RECEP_F1_2"/>
    <property type="match status" value="1"/>
</dbReference>
<organism evidence="12 13">
    <name type="scientific">Clavelina lepadiformis</name>
    <name type="common">Light-bulb sea squirt</name>
    <name type="synonym">Ascidia lepadiformis</name>
    <dbReference type="NCBI Taxonomy" id="159417"/>
    <lineage>
        <taxon>Eukaryota</taxon>
        <taxon>Metazoa</taxon>
        <taxon>Chordata</taxon>
        <taxon>Tunicata</taxon>
        <taxon>Ascidiacea</taxon>
        <taxon>Aplousobranchia</taxon>
        <taxon>Clavelinidae</taxon>
        <taxon>Clavelina</taxon>
    </lineage>
</organism>